<name>A0A090WRJ0_9FLAO</name>
<accession>A0A090WRJ0</accession>
<protein>
    <submittedName>
        <fullName evidence="1">Uncharacterized protein</fullName>
    </submittedName>
</protein>
<organism evidence="1 2">
    <name type="scientific">Algibacter lectus</name>
    <dbReference type="NCBI Taxonomy" id="221126"/>
    <lineage>
        <taxon>Bacteria</taxon>
        <taxon>Pseudomonadati</taxon>
        <taxon>Bacteroidota</taxon>
        <taxon>Flavobacteriia</taxon>
        <taxon>Flavobacteriales</taxon>
        <taxon>Flavobacteriaceae</taxon>
        <taxon>Algibacter</taxon>
    </lineage>
</organism>
<dbReference type="AlphaFoldDB" id="A0A090WRJ0"/>
<comment type="caution">
    <text evidence="1">The sequence shown here is derived from an EMBL/GenBank/DDBJ whole genome shotgun (WGS) entry which is preliminary data.</text>
</comment>
<dbReference type="RefSeq" id="WP_193747222.1">
    <property type="nucleotide sequence ID" value="NZ_BBNU01000004.1"/>
</dbReference>
<dbReference type="Proteomes" id="UP000029643">
    <property type="component" value="Unassembled WGS sequence"/>
</dbReference>
<evidence type="ECO:0000313" key="2">
    <source>
        <dbReference type="Proteomes" id="UP000029643"/>
    </source>
</evidence>
<proteinExistence type="predicted"/>
<gene>
    <name evidence="1" type="ORF">JCM19274_3411</name>
</gene>
<reference evidence="1 2" key="1">
    <citation type="journal article" date="2014" name="Genome Announc.">
        <title>Draft Genome Sequences of Marine Flavobacterium Algibacter lectus Strains SS8 and NR4.</title>
        <authorList>
            <person name="Takatani N."/>
            <person name="Nakanishi M."/>
            <person name="Meirelles P."/>
            <person name="Mino S."/>
            <person name="Suda W."/>
            <person name="Oshima K."/>
            <person name="Hattori M."/>
            <person name="Ohkuma M."/>
            <person name="Hosokawa M."/>
            <person name="Miyashita K."/>
            <person name="Thompson F.L."/>
            <person name="Niwa A."/>
            <person name="Sawabe T."/>
            <person name="Sawabe T."/>
        </authorList>
    </citation>
    <scope>NUCLEOTIDE SEQUENCE [LARGE SCALE GENOMIC DNA]</scope>
    <source>
        <strain evidence="2">JCM19274</strain>
    </source>
</reference>
<sequence length="63" mass="7238">MQWDGINDAVQVADVGLGFESILQSMIVFNNQIFMYMNYSTDDATVGNELYAYNPHSRYFFAN</sequence>
<evidence type="ECO:0000313" key="1">
    <source>
        <dbReference type="EMBL" id="GAL78853.1"/>
    </source>
</evidence>
<dbReference type="EMBL" id="BBNU01000004">
    <property type="protein sequence ID" value="GAL78853.1"/>
    <property type="molecule type" value="Genomic_DNA"/>
</dbReference>